<evidence type="ECO:0000313" key="1">
    <source>
        <dbReference type="EMBL" id="CAH0022856.1"/>
    </source>
</evidence>
<feature type="non-terminal residue" evidence="1">
    <location>
        <position position="1"/>
    </location>
</feature>
<accession>A0A9N9YLD2</accession>
<sequence length="102" mass="12086">GLRQLSTGDRGTRKNIIPTPHSIYRWIGSYLPELITFNDNRRVKVAFILYFLKIDASYLPAKVKFCEWLCYFYSNFTSDWQGKPHPKDVMYSVHLARVIRQQ</sequence>
<protein>
    <submittedName>
        <fullName evidence="1">Uncharacterized protein</fullName>
    </submittedName>
</protein>
<comment type="caution">
    <text evidence="1">The sequence shown here is derived from an EMBL/GenBank/DDBJ whole genome shotgun (WGS) entry which is preliminary data.</text>
</comment>
<evidence type="ECO:0000313" key="2">
    <source>
        <dbReference type="Proteomes" id="UP000696573"/>
    </source>
</evidence>
<name>A0A9N9YLD2_9HYPO</name>
<dbReference type="AlphaFoldDB" id="A0A9N9YLD2"/>
<keyword evidence="2" id="KW-1185">Reference proteome</keyword>
<dbReference type="Proteomes" id="UP000696573">
    <property type="component" value="Unassembled WGS sequence"/>
</dbReference>
<proteinExistence type="predicted"/>
<reference evidence="1" key="1">
    <citation type="submission" date="2021-10" db="EMBL/GenBank/DDBJ databases">
        <authorList>
            <person name="Piombo E."/>
        </authorList>
    </citation>
    <scope>NUCLEOTIDE SEQUENCE</scope>
</reference>
<dbReference type="EMBL" id="CABFNQ020000687">
    <property type="protein sequence ID" value="CAH0022856.1"/>
    <property type="molecule type" value="Genomic_DNA"/>
</dbReference>
<gene>
    <name evidence="1" type="ORF">CRHIZ90672A_00015203</name>
</gene>
<organism evidence="1 2">
    <name type="scientific">Clonostachys rhizophaga</name>
    <dbReference type="NCBI Taxonomy" id="160324"/>
    <lineage>
        <taxon>Eukaryota</taxon>
        <taxon>Fungi</taxon>
        <taxon>Dikarya</taxon>
        <taxon>Ascomycota</taxon>
        <taxon>Pezizomycotina</taxon>
        <taxon>Sordariomycetes</taxon>
        <taxon>Hypocreomycetidae</taxon>
        <taxon>Hypocreales</taxon>
        <taxon>Bionectriaceae</taxon>
        <taxon>Clonostachys</taxon>
    </lineage>
</organism>